<dbReference type="GO" id="GO:0015293">
    <property type="term" value="F:symporter activity"/>
    <property type="evidence" value="ECO:0007669"/>
    <property type="project" value="UniProtKB-KW"/>
</dbReference>
<feature type="transmembrane region" description="Helical" evidence="8">
    <location>
        <begin position="148"/>
        <end position="170"/>
    </location>
</feature>
<dbReference type="SUPFAM" id="SSF103473">
    <property type="entry name" value="MFS general substrate transporter"/>
    <property type="match status" value="1"/>
</dbReference>
<feature type="transmembrane region" description="Helical" evidence="8">
    <location>
        <begin position="182"/>
        <end position="201"/>
    </location>
</feature>
<dbReference type="PANTHER" id="PTHR43528">
    <property type="entry name" value="ALPHA-KETOGLUTARATE PERMEASE"/>
    <property type="match status" value="1"/>
</dbReference>
<evidence type="ECO:0000256" key="6">
    <source>
        <dbReference type="ARBA" id="ARBA00022989"/>
    </source>
</evidence>
<evidence type="ECO:0000256" key="4">
    <source>
        <dbReference type="ARBA" id="ARBA00022692"/>
    </source>
</evidence>
<gene>
    <name evidence="10" type="ORF">FPZ12_009950</name>
</gene>
<evidence type="ECO:0000256" key="3">
    <source>
        <dbReference type="ARBA" id="ARBA00022475"/>
    </source>
</evidence>
<sequence>MTSPVTARRRIAGASIGNLGELYDFFLFGFSAPVLAVHFFPKSNPTAAMLGTFAVYALAFFARPLGGLLFGFLGDRKGRINVLTTTVLLMGACTTAAGLLPTFESVGVLAPVLLVVCRLGQGLSLGGESSGSYAYVIESAPEGRRARWVGFAACTAFLPAALVGILVLAVRSGMGEAAYVGWGWRIPFLIGGVLGAAGFWLRKRLDDPEEFTEAAIEKAADDPLRTAARPRIKSMLLVTLLGSAHAVVSYLLLGFMYTFLVQVAGLGHTAALLSNAGAVAVLALLFPVFGALADRVGRKPLLLSGTALLAVVAYPAFKLASSGTVAGACLGQVLLVLAAAPCVAAGFVAQLELFPTAVRCTGHAISSNLGNAIFGGTAPLIAAALVTGFGSPLAPAFYGVAIGVFAFLVVLVLPETRRYRLRDASARRDEERKVLQAEG</sequence>
<dbReference type="Gene3D" id="1.20.1250.20">
    <property type="entry name" value="MFS general substrate transporter like domains"/>
    <property type="match status" value="1"/>
</dbReference>
<comment type="subcellular location">
    <subcellularLocation>
        <location evidence="1">Cell membrane</location>
        <topology evidence="1">Multi-pass membrane protein</topology>
    </subcellularLocation>
</comment>
<name>A0A5N0VAB3_9PSEU</name>
<evidence type="ECO:0000259" key="9">
    <source>
        <dbReference type="PROSITE" id="PS50850"/>
    </source>
</evidence>
<feature type="transmembrane region" description="Helical" evidence="8">
    <location>
        <begin position="323"/>
        <end position="348"/>
    </location>
</feature>
<feature type="transmembrane region" description="Helical" evidence="8">
    <location>
        <begin position="21"/>
        <end position="41"/>
    </location>
</feature>
<keyword evidence="2" id="KW-0813">Transport</keyword>
<dbReference type="RefSeq" id="WP_144757130.1">
    <property type="nucleotide sequence ID" value="NZ_VMNW02000010.1"/>
</dbReference>
<dbReference type="Pfam" id="PF00083">
    <property type="entry name" value="Sugar_tr"/>
    <property type="match status" value="1"/>
</dbReference>
<feature type="transmembrane region" description="Helical" evidence="8">
    <location>
        <begin position="53"/>
        <end position="73"/>
    </location>
</feature>
<organism evidence="10 11">
    <name type="scientific">Amycolatopsis acidicola</name>
    <dbReference type="NCBI Taxonomy" id="2596893"/>
    <lineage>
        <taxon>Bacteria</taxon>
        <taxon>Bacillati</taxon>
        <taxon>Actinomycetota</taxon>
        <taxon>Actinomycetes</taxon>
        <taxon>Pseudonocardiales</taxon>
        <taxon>Pseudonocardiaceae</taxon>
        <taxon>Amycolatopsis</taxon>
    </lineage>
</organism>
<dbReference type="InterPro" id="IPR005828">
    <property type="entry name" value="MFS_sugar_transport-like"/>
</dbReference>
<reference evidence="10" key="1">
    <citation type="submission" date="2019-09" db="EMBL/GenBank/DDBJ databases">
        <authorList>
            <person name="Teo W.F.A."/>
            <person name="Duangmal K."/>
        </authorList>
    </citation>
    <scope>NUCLEOTIDE SEQUENCE [LARGE SCALE GENOMIC DNA]</scope>
    <source>
        <strain evidence="10">K81G1</strain>
    </source>
</reference>
<dbReference type="PANTHER" id="PTHR43528:SF1">
    <property type="entry name" value="ALPHA-KETOGLUTARATE PERMEASE"/>
    <property type="match status" value="1"/>
</dbReference>
<evidence type="ECO:0000256" key="8">
    <source>
        <dbReference type="SAM" id="Phobius"/>
    </source>
</evidence>
<dbReference type="OrthoDB" id="8953821at2"/>
<keyword evidence="7 8" id="KW-0472">Membrane</keyword>
<dbReference type="PROSITE" id="PS50850">
    <property type="entry name" value="MFS"/>
    <property type="match status" value="1"/>
</dbReference>
<evidence type="ECO:0000313" key="11">
    <source>
        <dbReference type="Proteomes" id="UP000319769"/>
    </source>
</evidence>
<feature type="transmembrane region" description="Helical" evidence="8">
    <location>
        <begin position="235"/>
        <end position="260"/>
    </location>
</feature>
<feature type="transmembrane region" description="Helical" evidence="8">
    <location>
        <begin position="396"/>
        <end position="413"/>
    </location>
</feature>
<protein>
    <submittedName>
        <fullName evidence="10">MHS family MFS transporter</fullName>
    </submittedName>
</protein>
<dbReference type="Proteomes" id="UP000319769">
    <property type="component" value="Unassembled WGS sequence"/>
</dbReference>
<feature type="transmembrane region" description="Helical" evidence="8">
    <location>
        <begin position="272"/>
        <end position="293"/>
    </location>
</feature>
<feature type="transmembrane region" description="Helical" evidence="8">
    <location>
        <begin position="106"/>
        <end position="127"/>
    </location>
</feature>
<dbReference type="GO" id="GO:0005886">
    <property type="term" value="C:plasma membrane"/>
    <property type="evidence" value="ECO:0007669"/>
    <property type="project" value="UniProtKB-SubCell"/>
</dbReference>
<proteinExistence type="predicted"/>
<evidence type="ECO:0000313" key="10">
    <source>
        <dbReference type="EMBL" id="KAA9163306.1"/>
    </source>
</evidence>
<feature type="transmembrane region" description="Helical" evidence="8">
    <location>
        <begin position="80"/>
        <end position="100"/>
    </location>
</feature>
<keyword evidence="11" id="KW-1185">Reference proteome</keyword>
<dbReference type="EMBL" id="VMNW02000010">
    <property type="protein sequence ID" value="KAA9163306.1"/>
    <property type="molecule type" value="Genomic_DNA"/>
</dbReference>
<evidence type="ECO:0000256" key="5">
    <source>
        <dbReference type="ARBA" id="ARBA00022847"/>
    </source>
</evidence>
<evidence type="ECO:0000256" key="2">
    <source>
        <dbReference type="ARBA" id="ARBA00022448"/>
    </source>
</evidence>
<dbReference type="InterPro" id="IPR051084">
    <property type="entry name" value="H+-coupled_symporters"/>
</dbReference>
<feature type="domain" description="Major facilitator superfamily (MFS) profile" evidence="9">
    <location>
        <begin position="10"/>
        <end position="417"/>
    </location>
</feature>
<feature type="transmembrane region" description="Helical" evidence="8">
    <location>
        <begin position="300"/>
        <end position="317"/>
    </location>
</feature>
<accession>A0A5N0VAB3</accession>
<keyword evidence="3" id="KW-1003">Cell membrane</keyword>
<keyword evidence="5" id="KW-0769">Symport</keyword>
<feature type="transmembrane region" description="Helical" evidence="8">
    <location>
        <begin position="369"/>
        <end position="390"/>
    </location>
</feature>
<dbReference type="InterPro" id="IPR020846">
    <property type="entry name" value="MFS_dom"/>
</dbReference>
<dbReference type="InterPro" id="IPR036259">
    <property type="entry name" value="MFS_trans_sf"/>
</dbReference>
<keyword evidence="6 8" id="KW-1133">Transmembrane helix</keyword>
<dbReference type="AlphaFoldDB" id="A0A5N0VAB3"/>
<evidence type="ECO:0000256" key="7">
    <source>
        <dbReference type="ARBA" id="ARBA00023136"/>
    </source>
</evidence>
<evidence type="ECO:0000256" key="1">
    <source>
        <dbReference type="ARBA" id="ARBA00004651"/>
    </source>
</evidence>
<comment type="caution">
    <text evidence="10">The sequence shown here is derived from an EMBL/GenBank/DDBJ whole genome shotgun (WGS) entry which is preliminary data.</text>
</comment>
<keyword evidence="4 8" id="KW-0812">Transmembrane</keyword>